<keyword evidence="1" id="KW-1133">Transmembrane helix</keyword>
<dbReference type="AlphaFoldDB" id="A0A8E2JCX6"/>
<dbReference type="PROSITE" id="PS51257">
    <property type="entry name" value="PROKAR_LIPOPROTEIN"/>
    <property type="match status" value="1"/>
</dbReference>
<proteinExistence type="predicted"/>
<evidence type="ECO:0000313" key="3">
    <source>
        <dbReference type="Proteomes" id="UP000250266"/>
    </source>
</evidence>
<name>A0A8E2JCX6_9PEZI</name>
<sequence length="62" mass="7051">MKTTDGVFDILYGAPLLLSGCRSSLFSIGGIVTFVRERIEAYLRPRKNLCRIEDFWIKNGGR</sequence>
<evidence type="ECO:0000313" key="2">
    <source>
        <dbReference type="EMBL" id="OCK77807.1"/>
    </source>
</evidence>
<organism evidence="2 3">
    <name type="scientific">Lepidopterella palustris CBS 459.81</name>
    <dbReference type="NCBI Taxonomy" id="1314670"/>
    <lineage>
        <taxon>Eukaryota</taxon>
        <taxon>Fungi</taxon>
        <taxon>Dikarya</taxon>
        <taxon>Ascomycota</taxon>
        <taxon>Pezizomycotina</taxon>
        <taxon>Dothideomycetes</taxon>
        <taxon>Pleosporomycetidae</taxon>
        <taxon>Mytilinidiales</taxon>
        <taxon>Argynnaceae</taxon>
        <taxon>Lepidopterella</taxon>
    </lineage>
</organism>
<keyword evidence="1" id="KW-0812">Transmembrane</keyword>
<feature type="transmembrane region" description="Helical" evidence="1">
    <location>
        <begin position="12"/>
        <end position="35"/>
    </location>
</feature>
<keyword evidence="3" id="KW-1185">Reference proteome</keyword>
<dbReference type="Proteomes" id="UP000250266">
    <property type="component" value="Unassembled WGS sequence"/>
</dbReference>
<keyword evidence="1" id="KW-0472">Membrane</keyword>
<accession>A0A8E2JCX6</accession>
<reference evidence="2 3" key="1">
    <citation type="journal article" date="2016" name="Nat. Commun.">
        <title>Ectomycorrhizal ecology is imprinted in the genome of the dominant symbiotic fungus Cenococcum geophilum.</title>
        <authorList>
            <consortium name="DOE Joint Genome Institute"/>
            <person name="Peter M."/>
            <person name="Kohler A."/>
            <person name="Ohm R.A."/>
            <person name="Kuo A."/>
            <person name="Krutzmann J."/>
            <person name="Morin E."/>
            <person name="Arend M."/>
            <person name="Barry K.W."/>
            <person name="Binder M."/>
            <person name="Choi C."/>
            <person name="Clum A."/>
            <person name="Copeland A."/>
            <person name="Grisel N."/>
            <person name="Haridas S."/>
            <person name="Kipfer T."/>
            <person name="LaButti K."/>
            <person name="Lindquist E."/>
            <person name="Lipzen A."/>
            <person name="Maire R."/>
            <person name="Meier B."/>
            <person name="Mihaltcheva S."/>
            <person name="Molinier V."/>
            <person name="Murat C."/>
            <person name="Poggeler S."/>
            <person name="Quandt C.A."/>
            <person name="Sperisen C."/>
            <person name="Tritt A."/>
            <person name="Tisserant E."/>
            <person name="Crous P.W."/>
            <person name="Henrissat B."/>
            <person name="Nehls U."/>
            <person name="Egli S."/>
            <person name="Spatafora J.W."/>
            <person name="Grigoriev I.V."/>
            <person name="Martin F.M."/>
        </authorList>
    </citation>
    <scope>NUCLEOTIDE SEQUENCE [LARGE SCALE GENOMIC DNA]</scope>
    <source>
        <strain evidence="2 3">CBS 459.81</strain>
    </source>
</reference>
<gene>
    <name evidence="2" type="ORF">K432DRAFT_384371</name>
</gene>
<evidence type="ECO:0000256" key="1">
    <source>
        <dbReference type="SAM" id="Phobius"/>
    </source>
</evidence>
<protein>
    <submittedName>
        <fullName evidence="2">Uncharacterized protein</fullName>
    </submittedName>
</protein>
<dbReference type="EMBL" id="KV745099">
    <property type="protein sequence ID" value="OCK77807.1"/>
    <property type="molecule type" value="Genomic_DNA"/>
</dbReference>